<evidence type="ECO:0000256" key="1">
    <source>
        <dbReference type="SAM" id="MobiDB-lite"/>
    </source>
</evidence>
<feature type="transmembrane region" description="Helical" evidence="2">
    <location>
        <begin position="162"/>
        <end position="179"/>
    </location>
</feature>
<gene>
    <name evidence="4" type="ORF">CP970_02725</name>
</gene>
<dbReference type="Pfam" id="PF20182">
    <property type="entry name" value="DUF6545"/>
    <property type="match status" value="1"/>
</dbReference>
<keyword evidence="5" id="KW-1185">Reference proteome</keyword>
<dbReference type="Proteomes" id="UP000325529">
    <property type="component" value="Chromosome"/>
</dbReference>
<evidence type="ECO:0000313" key="4">
    <source>
        <dbReference type="EMBL" id="QEU89962.1"/>
    </source>
</evidence>
<dbReference type="InterPro" id="IPR050039">
    <property type="entry name" value="MAB_1171c-like"/>
</dbReference>
<dbReference type="KEGG" id="ska:CP970_02725"/>
<feature type="transmembrane region" description="Helical" evidence="2">
    <location>
        <begin position="89"/>
        <end position="109"/>
    </location>
</feature>
<protein>
    <recommendedName>
        <fullName evidence="3">DUF6545 domain-containing protein</fullName>
    </recommendedName>
</protein>
<proteinExistence type="predicted"/>
<organism evidence="4 5">
    <name type="scientific">Streptomyces kanamyceticus</name>
    <dbReference type="NCBI Taxonomy" id="1967"/>
    <lineage>
        <taxon>Bacteria</taxon>
        <taxon>Bacillati</taxon>
        <taxon>Actinomycetota</taxon>
        <taxon>Actinomycetes</taxon>
        <taxon>Kitasatosporales</taxon>
        <taxon>Streptomycetaceae</taxon>
        <taxon>Streptomyces</taxon>
    </lineage>
</organism>
<feature type="transmembrane region" description="Helical" evidence="2">
    <location>
        <begin position="129"/>
        <end position="150"/>
    </location>
</feature>
<dbReference type="EMBL" id="CP023699">
    <property type="protein sequence ID" value="QEU89962.1"/>
    <property type="molecule type" value="Genomic_DNA"/>
</dbReference>
<dbReference type="AlphaFoldDB" id="A0A5J6G5J0"/>
<sequence>MGALAAFVYTIPPLLRGRRDPAALALCVHFLCSSLSFLEQLGALPPTDQRHLTPLLTEVAVVGLTGSQTVFLMYWSHPPRTARRRARRRVVLFAGLALALVTLNFALGLNGRRAVAERLTLADMHDPGYAAYLYVFFAICALGQLETVRLSWRYMGIAPRAWLRWGMRAAMLGALLSVVHCAIRCWEITGTLSGHGMGVLHSPDWLTGDIGAALKVFGWTVPAWGPSLGRAARWIGKYRAYRRLRPLWLALSRAVPDIVLDPPVLGGLGDILPLRDLDYRLYRRVIEIRDGQHALRPYLPKETRSCDAEAEARDLRIALGAQRAASGPLGPAADAPGAAGRGRAPTGLTDDIVWLGRVSDAFVRAR</sequence>
<feature type="region of interest" description="Disordered" evidence="1">
    <location>
        <begin position="325"/>
        <end position="344"/>
    </location>
</feature>
<dbReference type="NCBIfam" id="NF042915">
    <property type="entry name" value="MAB_1171c_fam"/>
    <property type="match status" value="1"/>
</dbReference>
<accession>A0A5J6G5J0</accession>
<evidence type="ECO:0000256" key="2">
    <source>
        <dbReference type="SAM" id="Phobius"/>
    </source>
</evidence>
<dbReference type="InterPro" id="IPR046675">
    <property type="entry name" value="DUF6545"/>
</dbReference>
<reference evidence="4 5" key="1">
    <citation type="submission" date="2017-09" db="EMBL/GenBank/DDBJ databases">
        <authorList>
            <person name="Lee N."/>
            <person name="Cho B.-K."/>
        </authorList>
    </citation>
    <scope>NUCLEOTIDE SEQUENCE [LARGE SCALE GENOMIC DNA]</scope>
    <source>
        <strain evidence="4 5">ATCC 12853</strain>
    </source>
</reference>
<feature type="domain" description="DUF6545" evidence="3">
    <location>
        <begin position="233"/>
        <end position="362"/>
    </location>
</feature>
<keyword evidence="2" id="KW-0812">Transmembrane</keyword>
<keyword evidence="2" id="KW-1133">Transmembrane helix</keyword>
<keyword evidence="2" id="KW-0472">Membrane</keyword>
<evidence type="ECO:0000259" key="3">
    <source>
        <dbReference type="Pfam" id="PF20182"/>
    </source>
</evidence>
<evidence type="ECO:0000313" key="5">
    <source>
        <dbReference type="Proteomes" id="UP000325529"/>
    </source>
</evidence>
<name>A0A5J6G5J0_STRKN</name>